<feature type="domain" description="Methyltransferase" evidence="1">
    <location>
        <begin position="192"/>
        <end position="288"/>
    </location>
</feature>
<dbReference type="EMBL" id="NOXS01000033">
    <property type="protein sequence ID" value="OYQ18231.1"/>
    <property type="molecule type" value="Genomic_DNA"/>
</dbReference>
<comment type="caution">
    <text evidence="2">The sequence shown here is derived from an EMBL/GenBank/DDBJ whole genome shotgun (WGS) entry which is preliminary data.</text>
</comment>
<evidence type="ECO:0000259" key="1">
    <source>
        <dbReference type="Pfam" id="PF13649"/>
    </source>
</evidence>
<name>A0A255XMX2_9PROT</name>
<reference evidence="2 3" key="1">
    <citation type="submission" date="2017-07" db="EMBL/GenBank/DDBJ databases">
        <title>Elstera cyanobacteriorum sp. nov., a novel bacterium isolated from cyanobacterial aggregates in a eutrophic lake.</title>
        <authorList>
            <person name="Cai H."/>
        </authorList>
    </citation>
    <scope>NUCLEOTIDE SEQUENCE [LARGE SCALE GENOMIC DNA]</scope>
    <source>
        <strain evidence="2 3">TH019</strain>
    </source>
</reference>
<dbReference type="SUPFAM" id="SSF53335">
    <property type="entry name" value="S-adenosyl-L-methionine-dependent methyltransferases"/>
    <property type="match status" value="1"/>
</dbReference>
<gene>
    <name evidence="2" type="ORF">CHR90_12645</name>
</gene>
<dbReference type="CDD" id="cd02440">
    <property type="entry name" value="AdoMet_MTases"/>
    <property type="match status" value="1"/>
</dbReference>
<sequence>MLPAASVAPEALPAPIDARQIDLQIAAARDLRWLPDSITVEDDDITIQGWALTLWDAPEATRFTINGAVFTEVEWPLPSPDLKDYFGFLPHADAARFRCRYRLQPGENPFPEGVACVAMTGAFGDHRRSYRTAWYLLDPALEAPLPDSAQIARLIGTENSLAFRMGGATIVHRIDRYLQDRFDRGLSSFRAVLDWNCGAGQLSRYLTRFVSCLVGVDTDAAMVAQCQATLSSPVQEAVRFTVVGAAPPTDFADGQFDLVIGLSVLTEMDAATQDAWLVELQRIVEPGGLLLLSVRGFAQSSFYRCPPDLWQATQRAGLLCQGDAENPQAVHSQEYIFSHWGQYFDILDSIGGLAGGQDMIVLRRRSSKPTLAELRIDSPRHSD</sequence>
<dbReference type="InterPro" id="IPR041698">
    <property type="entry name" value="Methyltransf_25"/>
</dbReference>
<dbReference type="AlphaFoldDB" id="A0A255XMX2"/>
<proteinExistence type="predicted"/>
<evidence type="ECO:0000313" key="3">
    <source>
        <dbReference type="Proteomes" id="UP000216361"/>
    </source>
</evidence>
<dbReference type="Proteomes" id="UP000216361">
    <property type="component" value="Unassembled WGS sequence"/>
</dbReference>
<organism evidence="2 3">
    <name type="scientific">Elstera cyanobacteriorum</name>
    <dbReference type="NCBI Taxonomy" id="2022747"/>
    <lineage>
        <taxon>Bacteria</taxon>
        <taxon>Pseudomonadati</taxon>
        <taxon>Pseudomonadota</taxon>
        <taxon>Alphaproteobacteria</taxon>
        <taxon>Rhodospirillales</taxon>
        <taxon>Rhodospirillaceae</taxon>
        <taxon>Elstera</taxon>
    </lineage>
</organism>
<protein>
    <recommendedName>
        <fullName evidence="1">Methyltransferase domain-containing protein</fullName>
    </recommendedName>
</protein>
<dbReference type="OrthoDB" id="9807911at2"/>
<accession>A0A255XMX2</accession>
<evidence type="ECO:0000313" key="2">
    <source>
        <dbReference type="EMBL" id="OYQ18231.1"/>
    </source>
</evidence>
<keyword evidence="3" id="KW-1185">Reference proteome</keyword>
<dbReference type="InterPro" id="IPR029063">
    <property type="entry name" value="SAM-dependent_MTases_sf"/>
</dbReference>
<dbReference type="Pfam" id="PF13649">
    <property type="entry name" value="Methyltransf_25"/>
    <property type="match status" value="1"/>
</dbReference>
<dbReference type="Gene3D" id="3.40.50.150">
    <property type="entry name" value="Vaccinia Virus protein VP39"/>
    <property type="match status" value="1"/>
</dbReference>